<dbReference type="Proteomes" id="UP001184614">
    <property type="component" value="Unassembled WGS sequence"/>
</dbReference>
<accession>A0ABU1M4N4</accession>
<evidence type="ECO:0000256" key="1">
    <source>
        <dbReference type="SAM" id="SignalP"/>
    </source>
</evidence>
<feature type="chain" id="PRO_5045212684" description="TonB C-terminal domain-containing protein" evidence="1">
    <location>
        <begin position="22"/>
        <end position="122"/>
    </location>
</feature>
<gene>
    <name evidence="2" type="ORF">J2782_000713</name>
</gene>
<feature type="signal peptide" evidence="1">
    <location>
        <begin position="1"/>
        <end position="21"/>
    </location>
</feature>
<proteinExistence type="predicted"/>
<protein>
    <recommendedName>
        <fullName evidence="4">TonB C-terminal domain-containing protein</fullName>
    </recommendedName>
</protein>
<name>A0ABU1M4N4_9HYPH</name>
<comment type="caution">
    <text evidence="2">The sequence shown here is derived from an EMBL/GenBank/DDBJ whole genome shotgun (WGS) entry which is preliminary data.</text>
</comment>
<keyword evidence="1" id="KW-0732">Signal</keyword>
<evidence type="ECO:0000313" key="3">
    <source>
        <dbReference type="Proteomes" id="UP001184614"/>
    </source>
</evidence>
<organism evidence="2 3">
    <name type="scientific">Brucella pseudogrignonensis</name>
    <dbReference type="NCBI Taxonomy" id="419475"/>
    <lineage>
        <taxon>Bacteria</taxon>
        <taxon>Pseudomonadati</taxon>
        <taxon>Pseudomonadota</taxon>
        <taxon>Alphaproteobacteria</taxon>
        <taxon>Hyphomicrobiales</taxon>
        <taxon>Brucellaceae</taxon>
        <taxon>Brucella/Ochrobactrum group</taxon>
        <taxon>Brucella</taxon>
    </lineage>
</organism>
<evidence type="ECO:0008006" key="4">
    <source>
        <dbReference type="Google" id="ProtNLM"/>
    </source>
</evidence>
<keyword evidence="3" id="KW-1185">Reference proteome</keyword>
<evidence type="ECO:0000313" key="2">
    <source>
        <dbReference type="EMBL" id="MDR6431008.1"/>
    </source>
</evidence>
<dbReference type="EMBL" id="JAVDQT010000001">
    <property type="protein sequence ID" value="MDR6431008.1"/>
    <property type="molecule type" value="Genomic_DNA"/>
</dbReference>
<sequence length="122" mass="13559">MKNLKRLLVAPFVILPTFAMASDAETVIGLATKCWKIPEDTDYSRASATFEVSYDGEGELTQILTVEFQPVRKAGEIFAVSAQDAIVTCASKTSVRSRTVRVVMRYTEQKSDGPLIMKRPLR</sequence>
<reference evidence="2 3" key="1">
    <citation type="submission" date="2023-07" db="EMBL/GenBank/DDBJ databases">
        <title>Sorghum-associated microbial communities from plants grown in Nebraska, USA.</title>
        <authorList>
            <person name="Schachtman D."/>
        </authorList>
    </citation>
    <scope>NUCLEOTIDE SEQUENCE [LARGE SCALE GENOMIC DNA]</scope>
    <source>
        <strain evidence="2 3">DS1730</strain>
    </source>
</reference>